<evidence type="ECO:0000313" key="2">
    <source>
        <dbReference type="Proteomes" id="UP001057452"/>
    </source>
</evidence>
<gene>
    <name evidence="1" type="ORF">KUCAC02_018120</name>
</gene>
<reference evidence="1" key="1">
    <citation type="submission" date="2022-05" db="EMBL/GenBank/DDBJ databases">
        <title>Chromosome-level genome of Chaenocephalus aceratus.</title>
        <authorList>
            <person name="Park H."/>
        </authorList>
    </citation>
    <scope>NUCLEOTIDE SEQUENCE</scope>
    <source>
        <strain evidence="1">KU_202001</strain>
    </source>
</reference>
<organism evidence="1 2">
    <name type="scientific">Chaenocephalus aceratus</name>
    <name type="common">Blackfin icefish</name>
    <name type="synonym">Chaenichthys aceratus</name>
    <dbReference type="NCBI Taxonomy" id="36190"/>
    <lineage>
        <taxon>Eukaryota</taxon>
        <taxon>Metazoa</taxon>
        <taxon>Chordata</taxon>
        <taxon>Craniata</taxon>
        <taxon>Vertebrata</taxon>
        <taxon>Euteleostomi</taxon>
        <taxon>Actinopterygii</taxon>
        <taxon>Neopterygii</taxon>
        <taxon>Teleostei</taxon>
        <taxon>Neoteleostei</taxon>
        <taxon>Acanthomorphata</taxon>
        <taxon>Eupercaria</taxon>
        <taxon>Perciformes</taxon>
        <taxon>Notothenioidei</taxon>
        <taxon>Channichthyidae</taxon>
        <taxon>Chaenocephalus</taxon>
    </lineage>
</organism>
<comment type="caution">
    <text evidence="1">The sequence shown here is derived from an EMBL/GenBank/DDBJ whole genome shotgun (WGS) entry which is preliminary data.</text>
</comment>
<protein>
    <submittedName>
        <fullName evidence="1">Uncharacterized protein</fullName>
    </submittedName>
</protein>
<keyword evidence="2" id="KW-1185">Reference proteome</keyword>
<dbReference type="Proteomes" id="UP001057452">
    <property type="component" value="Chromosome 17"/>
</dbReference>
<proteinExistence type="predicted"/>
<dbReference type="EMBL" id="CM043801">
    <property type="protein sequence ID" value="KAI4809214.1"/>
    <property type="molecule type" value="Genomic_DNA"/>
</dbReference>
<evidence type="ECO:0000313" key="1">
    <source>
        <dbReference type="EMBL" id="KAI4809214.1"/>
    </source>
</evidence>
<sequence length="513" mass="55354">MPAIVNLLFNVVSTNTTISFRKVLPMVSLVSLLVGFGGHLLLWLVLVRNPRTRSKPSSVLLLNLSLADLGALLTLPCVLLGASFQNWELGGATCVLLGFMTSVTVGVEIFSLAALSVLRLCTVVIIWLVSVTMALPKVTYINFDVGCTWEVGRHEWLSFLVPAFLVYYVAPLLCIAVNCGLIITHLHRCRGTLAAGRRNKKATALLIASTLVFAISWLPYYALEFVNVMSPHVSSAASPINRLGRKISSTSAYLSSTLPKPTEETETRVSLLWETLGKKSCAALAYRSCSSPTPAASPASFTLTYSPTVRHIIPDDTTLTVLRADVTPSFRVNEPPHHPWAAVTQRGDVVAAHCDCKAGLGESRSHIGGLLYKVEMIVRVGGARDPACTDLLCTWNEASMKGVQPARVADINFYGDKPKEKVVANNAPARRADPQPVSSDGFEDFLVSLLAASNPVMPVGLSLFGSTSSNFAPKKAVVPSQKVPPGLRSLYRGVEGFKSLDEVYSDPQIVYPC</sequence>
<accession>A0ACB9W889</accession>
<name>A0ACB9W889_CHAAC</name>